<dbReference type="Pfam" id="PF00857">
    <property type="entry name" value="Isochorismatase"/>
    <property type="match status" value="1"/>
</dbReference>
<proteinExistence type="predicted"/>
<evidence type="ECO:0000259" key="1">
    <source>
        <dbReference type="Pfam" id="PF00857"/>
    </source>
</evidence>
<accession>A0ABQ3VXF5</accession>
<keyword evidence="2" id="KW-0378">Hydrolase</keyword>
<sequence length="206" mass="22465">MTSFAKRGADDRLLSPDNSVLTIIDYQPTQVNSIGSMKHADLVKNAALVAKIGKQYQIPIVLSTVNVATGRNKDTLPTIKKALGDIPSYDRTSINAWEDQEYNAAIKATGRKKIIILALWTEACLTFPTLDALSEGFEVYPVVDAVGGTSPVAHETALRRVEQAGAHLISIPQLICELQRDWNRTDTVPEFVSDLLEDGAFTPDLG</sequence>
<dbReference type="Gene3D" id="3.40.50.850">
    <property type="entry name" value="Isochorismatase-like"/>
    <property type="match status" value="1"/>
</dbReference>
<name>A0ABQ3VXF5_9LACO</name>
<gene>
    <name evidence="2" type="ORF">YK48G_10180</name>
</gene>
<feature type="domain" description="Isochorismatase-like" evidence="1">
    <location>
        <begin position="20"/>
        <end position="171"/>
    </location>
</feature>
<reference evidence="2 3" key="1">
    <citation type="journal article" date="2021" name="Int. J. Syst. Evol. Microbiol.">
        <title>Lentilactobacillus fungorum sp. nov., isolated from spent mushroom substrates.</title>
        <authorList>
            <person name="Tohno M."/>
            <person name="Tanizawa Y."/>
            <person name="Kojima Y."/>
            <person name="Sakamoto M."/>
            <person name="Ohkuma M."/>
            <person name="Kobayashi H."/>
        </authorList>
    </citation>
    <scope>NUCLEOTIDE SEQUENCE [LARGE SCALE GENOMIC DNA]</scope>
    <source>
        <strain evidence="2 3">YK48G</strain>
    </source>
</reference>
<dbReference type="InterPro" id="IPR036380">
    <property type="entry name" value="Isochorismatase-like_sf"/>
</dbReference>
<dbReference type="InterPro" id="IPR000868">
    <property type="entry name" value="Isochorismatase-like_dom"/>
</dbReference>
<comment type="caution">
    <text evidence="2">The sequence shown here is derived from an EMBL/GenBank/DDBJ whole genome shotgun (WGS) entry which is preliminary data.</text>
</comment>
<dbReference type="PANTHER" id="PTHR43559:SF1">
    <property type="entry name" value="HYDROLASE"/>
    <property type="match status" value="1"/>
</dbReference>
<dbReference type="InterPro" id="IPR053152">
    <property type="entry name" value="Hydrolase_YcaC-like"/>
</dbReference>
<keyword evidence="3" id="KW-1185">Reference proteome</keyword>
<dbReference type="EMBL" id="BNJR01000010">
    <property type="protein sequence ID" value="GHP13593.1"/>
    <property type="molecule type" value="Genomic_DNA"/>
</dbReference>
<evidence type="ECO:0000313" key="2">
    <source>
        <dbReference type="EMBL" id="GHP13593.1"/>
    </source>
</evidence>
<protein>
    <submittedName>
        <fullName evidence="2">Hydrolase</fullName>
    </submittedName>
</protein>
<organism evidence="2 3">
    <name type="scientific">Lentilactobacillus fungorum</name>
    <dbReference type="NCBI Taxonomy" id="2201250"/>
    <lineage>
        <taxon>Bacteria</taxon>
        <taxon>Bacillati</taxon>
        <taxon>Bacillota</taxon>
        <taxon>Bacilli</taxon>
        <taxon>Lactobacillales</taxon>
        <taxon>Lactobacillaceae</taxon>
        <taxon>Lentilactobacillus</taxon>
    </lineage>
</organism>
<dbReference type="Proteomes" id="UP000604765">
    <property type="component" value="Unassembled WGS sequence"/>
</dbReference>
<dbReference type="RefSeq" id="WP_203629629.1">
    <property type="nucleotide sequence ID" value="NZ_BNJR01000010.1"/>
</dbReference>
<evidence type="ECO:0000313" key="3">
    <source>
        <dbReference type="Proteomes" id="UP000604765"/>
    </source>
</evidence>
<dbReference type="GO" id="GO:0016787">
    <property type="term" value="F:hydrolase activity"/>
    <property type="evidence" value="ECO:0007669"/>
    <property type="project" value="UniProtKB-KW"/>
</dbReference>
<dbReference type="PANTHER" id="PTHR43559">
    <property type="entry name" value="HYDROLASE YCAC-RELATED"/>
    <property type="match status" value="1"/>
</dbReference>
<dbReference type="SUPFAM" id="SSF52499">
    <property type="entry name" value="Isochorismatase-like hydrolases"/>
    <property type="match status" value="1"/>
</dbReference>